<dbReference type="InterPro" id="IPR038721">
    <property type="entry name" value="IS701-like_DDE_dom"/>
</dbReference>
<reference evidence="2 3" key="1">
    <citation type="submission" date="2016-10" db="EMBL/GenBank/DDBJ databases">
        <authorList>
            <person name="de Groot N.N."/>
        </authorList>
    </citation>
    <scope>NUCLEOTIDE SEQUENCE [LARGE SCALE GENOMIC DNA]</scope>
    <source>
        <strain evidence="2 3">DSM 12271</strain>
    </source>
</reference>
<gene>
    <name evidence="2" type="ORF">SAMN04488528_11051</name>
</gene>
<keyword evidence="3" id="KW-1185">Reference proteome</keyword>
<proteinExistence type="predicted"/>
<evidence type="ECO:0000313" key="2">
    <source>
        <dbReference type="EMBL" id="SFB48298.1"/>
    </source>
</evidence>
<dbReference type="STRING" id="84698.SAMN04488528_11051"/>
<dbReference type="AlphaFoldDB" id="A0A1I1BHQ1"/>
<protein>
    <recommendedName>
        <fullName evidence="1">Transposase IS701-like DDE domain-containing protein</fullName>
    </recommendedName>
</protein>
<dbReference type="EMBL" id="FOKI01000105">
    <property type="protein sequence ID" value="SFB48298.1"/>
    <property type="molecule type" value="Genomic_DNA"/>
</dbReference>
<organism evidence="2 3">
    <name type="scientific">Clostridium frigidicarnis</name>
    <dbReference type="NCBI Taxonomy" id="84698"/>
    <lineage>
        <taxon>Bacteria</taxon>
        <taxon>Bacillati</taxon>
        <taxon>Bacillota</taxon>
        <taxon>Clostridia</taxon>
        <taxon>Eubacteriales</taxon>
        <taxon>Clostridiaceae</taxon>
        <taxon>Clostridium</taxon>
    </lineage>
</organism>
<accession>A0A1I1BHQ1</accession>
<sequence>MNSIISNELSLHKLLKELNFDLYLTKPQLNHLQSTMNAMVLKGYNGKVSDIAELASKKHRTSIARFFSKSTWNEELLMNSLESKNVDLIWNKSKESNKPIYLIIDDTISEKTKPSSKAVNTIEKCSFHNSHLKGKVVYGHQLLVALLSCDGLVLPYAIRIYDKDKISKIDISVELINSLPKPITKGYVLCDSWYSCKAIFNATVKAGYSYIGALKTNRVIYPKGHERLGIKLHKFAMSLNIKDFDLVTVKDQEYYIYNYIGNLNDIKSVSITLSYPKKLFQNEGSFKTFISLDTSLTPLEILTHYIDRWAI</sequence>
<dbReference type="InterPro" id="IPR012337">
    <property type="entry name" value="RNaseH-like_sf"/>
</dbReference>
<name>A0A1I1BHQ1_9CLOT</name>
<evidence type="ECO:0000259" key="1">
    <source>
        <dbReference type="Pfam" id="PF13546"/>
    </source>
</evidence>
<dbReference type="SUPFAM" id="SSF53098">
    <property type="entry name" value="Ribonuclease H-like"/>
    <property type="match status" value="1"/>
</dbReference>
<feature type="domain" description="Transposase IS701-like DDE" evidence="1">
    <location>
        <begin position="40"/>
        <end position="226"/>
    </location>
</feature>
<evidence type="ECO:0000313" key="3">
    <source>
        <dbReference type="Proteomes" id="UP000198619"/>
    </source>
</evidence>
<dbReference type="Proteomes" id="UP000198619">
    <property type="component" value="Unassembled WGS sequence"/>
</dbReference>
<dbReference type="Pfam" id="PF13546">
    <property type="entry name" value="DDE_5"/>
    <property type="match status" value="1"/>
</dbReference>